<dbReference type="Proteomes" id="UP000189475">
    <property type="component" value="Unassembled WGS sequence"/>
</dbReference>
<evidence type="ECO:0008006" key="3">
    <source>
        <dbReference type="Google" id="ProtNLM"/>
    </source>
</evidence>
<reference evidence="1 2" key="1">
    <citation type="submission" date="2017-02" db="EMBL/GenBank/DDBJ databases">
        <authorList>
            <person name="Peterson S.W."/>
        </authorList>
    </citation>
    <scope>NUCLEOTIDE SEQUENCE [LARGE SCALE GENOMIC DNA]</scope>
    <source>
        <strain evidence="1 2">CECT 9027</strain>
    </source>
</reference>
<accession>A0A1R4B6M4</accession>
<evidence type="ECO:0000313" key="2">
    <source>
        <dbReference type="Proteomes" id="UP000189475"/>
    </source>
</evidence>
<dbReference type="AlphaFoldDB" id="A0A1R4B6M4"/>
<evidence type="ECO:0000313" key="1">
    <source>
        <dbReference type="EMBL" id="SJL84568.1"/>
    </source>
</evidence>
<dbReference type="SUPFAM" id="SSF48452">
    <property type="entry name" value="TPR-like"/>
    <property type="match status" value="1"/>
</dbReference>
<organism evidence="1 2">
    <name type="scientific">Vibrio palustris</name>
    <dbReference type="NCBI Taxonomy" id="1918946"/>
    <lineage>
        <taxon>Bacteria</taxon>
        <taxon>Pseudomonadati</taxon>
        <taxon>Pseudomonadota</taxon>
        <taxon>Gammaproteobacteria</taxon>
        <taxon>Vibrionales</taxon>
        <taxon>Vibrionaceae</taxon>
        <taxon>Vibrio</taxon>
    </lineage>
</organism>
<name>A0A1R4B6M4_9VIBR</name>
<proteinExistence type="predicted"/>
<gene>
    <name evidence="1" type="ORF">VPAL9027_02558</name>
</gene>
<dbReference type="Gene3D" id="1.25.40.10">
    <property type="entry name" value="Tetratricopeptide repeat domain"/>
    <property type="match status" value="1"/>
</dbReference>
<dbReference type="EMBL" id="FUFT01000005">
    <property type="protein sequence ID" value="SJL84568.1"/>
    <property type="molecule type" value="Genomic_DNA"/>
</dbReference>
<sequence>MRLTIFSRSSVACLLVGALYGQIAEASSADPLLMIQHRWAQCQYKQSDNDKQIACFKHLITANQQALTQFPQRADLKVWLAINNASLAASQGGLGALSYVKKAKTLLEDVIQTAPNTLQGSAYTTLGSLYYKVPGWPVGFGDDDMAEKMLKKALVINPKGIDPNYFYADFLVDQDKEQQAIKYFKQAQQAPARAHRHLADQARHEEIAQRLQQLEQ</sequence>
<protein>
    <recommendedName>
        <fullName evidence="3">Tetratricopeptide repeat protein</fullName>
    </recommendedName>
</protein>
<dbReference type="RefSeq" id="WP_077314923.1">
    <property type="nucleotide sequence ID" value="NZ_AP024888.1"/>
</dbReference>
<dbReference type="STRING" id="1918946.VPAL9027_02558"/>
<dbReference type="OrthoDB" id="9812424at2"/>
<dbReference type="InterPro" id="IPR011990">
    <property type="entry name" value="TPR-like_helical_dom_sf"/>
</dbReference>
<keyword evidence="2" id="KW-1185">Reference proteome</keyword>